<dbReference type="PRINTS" id="PR01007">
    <property type="entry name" value="FLGHOOKFLIK"/>
</dbReference>
<proteinExistence type="inferred from homology"/>
<keyword evidence="7" id="KW-1185">Reference proteome</keyword>
<feature type="domain" description="Flagellar hook-length control protein-like C-terminal" evidence="5">
    <location>
        <begin position="342"/>
        <end position="424"/>
    </location>
</feature>
<keyword evidence="6" id="KW-0966">Cell projection</keyword>
<evidence type="ECO:0000256" key="4">
    <source>
        <dbReference type="SAM" id="MobiDB-lite"/>
    </source>
</evidence>
<dbReference type="Gene3D" id="3.30.750.140">
    <property type="match status" value="1"/>
</dbReference>
<dbReference type="PANTHER" id="PTHR37533">
    <property type="entry name" value="FLAGELLAR HOOK-LENGTH CONTROL PROTEIN"/>
    <property type="match status" value="1"/>
</dbReference>
<dbReference type="CDD" id="cd17470">
    <property type="entry name" value="T3SS_Flik_C"/>
    <property type="match status" value="1"/>
</dbReference>
<gene>
    <name evidence="6" type="ORF">AAGT95_15775</name>
</gene>
<feature type="compositionally biased region" description="Polar residues" evidence="4">
    <location>
        <begin position="48"/>
        <end position="59"/>
    </location>
</feature>
<evidence type="ECO:0000313" key="6">
    <source>
        <dbReference type="EMBL" id="XAD53293.1"/>
    </source>
</evidence>
<feature type="compositionally biased region" description="Low complexity" evidence="4">
    <location>
        <begin position="301"/>
        <end position="325"/>
    </location>
</feature>
<evidence type="ECO:0000259" key="5">
    <source>
        <dbReference type="Pfam" id="PF02120"/>
    </source>
</evidence>
<feature type="region of interest" description="Disordered" evidence="4">
    <location>
        <begin position="155"/>
        <end position="176"/>
    </location>
</feature>
<keyword evidence="3" id="KW-1005">Bacterial flagellum biogenesis</keyword>
<dbReference type="InterPro" id="IPR038610">
    <property type="entry name" value="FliK-like_C_sf"/>
</dbReference>
<feature type="compositionally biased region" description="Low complexity" evidence="4">
    <location>
        <begin position="69"/>
        <end position="79"/>
    </location>
</feature>
<feature type="region of interest" description="Disordered" evidence="4">
    <location>
        <begin position="285"/>
        <end position="331"/>
    </location>
</feature>
<name>A0ABZ3CQ63_9GAMM</name>
<dbReference type="Pfam" id="PF02120">
    <property type="entry name" value="Flg_hook"/>
    <property type="match status" value="1"/>
</dbReference>
<dbReference type="RefSeq" id="WP_342594417.1">
    <property type="nucleotide sequence ID" value="NZ_CP151919.1"/>
</dbReference>
<dbReference type="InterPro" id="IPR021136">
    <property type="entry name" value="Flagellar_hook_control-like_C"/>
</dbReference>
<protein>
    <submittedName>
        <fullName evidence="6">Flagellar hook-length control protein FliK</fullName>
    </submittedName>
</protein>
<organism evidence="6 7">
    <name type="scientific">Salinicola lusitanus</name>
    <dbReference type="NCBI Taxonomy" id="1949085"/>
    <lineage>
        <taxon>Bacteria</taxon>
        <taxon>Pseudomonadati</taxon>
        <taxon>Pseudomonadota</taxon>
        <taxon>Gammaproteobacteria</taxon>
        <taxon>Oceanospirillales</taxon>
        <taxon>Halomonadaceae</taxon>
        <taxon>Salinicola</taxon>
    </lineage>
</organism>
<evidence type="ECO:0000256" key="3">
    <source>
        <dbReference type="ARBA" id="ARBA00022795"/>
    </source>
</evidence>
<feature type="region of interest" description="Disordered" evidence="4">
    <location>
        <begin position="420"/>
        <end position="445"/>
    </location>
</feature>
<comment type="function">
    <text evidence="1">Controls the length of the flagellar hook.</text>
</comment>
<dbReference type="EMBL" id="CP151919">
    <property type="protein sequence ID" value="XAD53293.1"/>
    <property type="molecule type" value="Genomic_DNA"/>
</dbReference>
<dbReference type="Proteomes" id="UP001453229">
    <property type="component" value="Chromosome"/>
</dbReference>
<dbReference type="InterPro" id="IPR052563">
    <property type="entry name" value="FliK"/>
</dbReference>
<feature type="compositionally biased region" description="Polar residues" evidence="4">
    <location>
        <begin position="240"/>
        <end position="256"/>
    </location>
</feature>
<feature type="compositionally biased region" description="Low complexity" evidence="4">
    <location>
        <begin position="16"/>
        <end position="28"/>
    </location>
</feature>
<reference evidence="6 7" key="1">
    <citation type="submission" date="2024-04" db="EMBL/GenBank/DDBJ databases">
        <title>Salinicola lusitanus LLJ914,a marine bacterium isolated from the Okinawa Trough.</title>
        <authorList>
            <person name="Li J."/>
        </authorList>
    </citation>
    <scope>NUCLEOTIDE SEQUENCE [LARGE SCALE GENOMIC DNA]</scope>
    <source>
        <strain evidence="6 7">LLJ914</strain>
    </source>
</reference>
<dbReference type="InterPro" id="IPR001635">
    <property type="entry name" value="Flag_hook_Flik"/>
</dbReference>
<feature type="region of interest" description="Disordered" evidence="4">
    <location>
        <begin position="1"/>
        <end position="103"/>
    </location>
</feature>
<comment type="similarity">
    <text evidence="2">Belongs to the FliK family.</text>
</comment>
<dbReference type="PANTHER" id="PTHR37533:SF2">
    <property type="entry name" value="FLAGELLAR HOOK-LENGTH CONTROL PROTEIN"/>
    <property type="match status" value="1"/>
</dbReference>
<feature type="compositionally biased region" description="Low complexity" evidence="4">
    <location>
        <begin position="159"/>
        <end position="168"/>
    </location>
</feature>
<evidence type="ECO:0000313" key="7">
    <source>
        <dbReference type="Proteomes" id="UP001453229"/>
    </source>
</evidence>
<feature type="region of interest" description="Disordered" evidence="4">
    <location>
        <begin position="191"/>
        <end position="267"/>
    </location>
</feature>
<sequence length="472" mass="46606">MELSAITAVTLPPDRSASAKGKASSESAPFADSLQRATAEKTARPAAQNGTTAAKTPNSDADGRTSGEAANAVAAQPPATDSAEAGTGSSVAPTVPAPQALDEEDISSLRAILASLSPAADDPSGSRAVDGESSSIDADSLAAMVAGLPLAMASQPPNAASGTGASTGPALPNAGQRELAQQLFKATVTAPPADGDEAATLEAPTADVGRAGTSDRAKATVSQPGFGGLLSAIDSRRSDGTTSGANSGMTAMNGQTPALPGASDSAAVTAASQIGDVASISLPERNASDVGSVPTPRSDIGSSATATTSPTGAASPASAGSSTPGFINAPVQSPQWPASFGQQVVQMHQRGDQQMSLRLHPQELGPLSVSLTVQDQQAQLQILSAHAPVRAAVEAAIPQLRQALADSGIALGEAMVSDQGHFQQGHSSGDDRPRHGGGAAGSLLTATGIEPVDDVTARSIALTGNGNINLYA</sequence>
<accession>A0ABZ3CQ63</accession>
<keyword evidence="6" id="KW-0969">Cilium</keyword>
<evidence type="ECO:0000256" key="1">
    <source>
        <dbReference type="ARBA" id="ARBA00003944"/>
    </source>
</evidence>
<keyword evidence="6" id="KW-0282">Flagellum</keyword>
<evidence type="ECO:0000256" key="2">
    <source>
        <dbReference type="ARBA" id="ARBA00009149"/>
    </source>
</evidence>